<sequence length="203" mass="23747">MTESLALELVERYLKNHKYDPKRIDTKKLQSSRKAPDFEVNENDVLKFYCEIKTPALKPSAQTRIFHWTTIISKLRDLIHKAVKQFKNQDPNHLKPWVLIFTSDHFQLNWSNFVHCLQGAVAYNSQIIKDLSNQRFIVDTQDDIKTIDLFVWCQVNAQAKRIYQMVHFVNGNSDLLEKTKAISGKLIPYASESIMNKSSRKYT</sequence>
<dbReference type="Proteomes" id="UP000176723">
    <property type="component" value="Unassembled WGS sequence"/>
</dbReference>
<dbReference type="AlphaFoldDB" id="A0A1G1VZP0"/>
<gene>
    <name evidence="1" type="ORF">A3A65_01360</name>
</gene>
<comment type="caution">
    <text evidence="1">The sequence shown here is derived from an EMBL/GenBank/DDBJ whole genome shotgun (WGS) entry which is preliminary data.</text>
</comment>
<protein>
    <submittedName>
        <fullName evidence="1">Uncharacterized protein</fullName>
    </submittedName>
</protein>
<evidence type="ECO:0000313" key="2">
    <source>
        <dbReference type="Proteomes" id="UP000176723"/>
    </source>
</evidence>
<name>A0A1G1VZP0_9BACT</name>
<evidence type="ECO:0000313" key="1">
    <source>
        <dbReference type="EMBL" id="OGY20804.1"/>
    </source>
</evidence>
<accession>A0A1G1VZP0</accession>
<reference evidence="1 2" key="1">
    <citation type="journal article" date="2016" name="Nat. Commun.">
        <title>Thousands of microbial genomes shed light on interconnected biogeochemical processes in an aquifer system.</title>
        <authorList>
            <person name="Anantharaman K."/>
            <person name="Brown C.T."/>
            <person name="Hug L.A."/>
            <person name="Sharon I."/>
            <person name="Castelle C.J."/>
            <person name="Probst A.J."/>
            <person name="Thomas B.C."/>
            <person name="Singh A."/>
            <person name="Wilkins M.J."/>
            <person name="Karaoz U."/>
            <person name="Brodie E.L."/>
            <person name="Williams K.H."/>
            <person name="Hubbard S.S."/>
            <person name="Banfield J.F."/>
        </authorList>
    </citation>
    <scope>NUCLEOTIDE SEQUENCE [LARGE SCALE GENOMIC DNA]</scope>
</reference>
<proteinExistence type="predicted"/>
<dbReference type="STRING" id="1797593.A3A65_01360"/>
<organism evidence="1 2">
    <name type="scientific">Candidatus Chisholmbacteria bacterium RIFCSPLOWO2_01_FULL_49_14</name>
    <dbReference type="NCBI Taxonomy" id="1797593"/>
    <lineage>
        <taxon>Bacteria</taxon>
        <taxon>Candidatus Chisholmiibacteriota</taxon>
    </lineage>
</organism>
<dbReference type="EMBL" id="MHCL01000023">
    <property type="protein sequence ID" value="OGY20804.1"/>
    <property type="molecule type" value="Genomic_DNA"/>
</dbReference>